<organism evidence="7 8">
    <name type="scientific">Nocardioides agariphilus</name>
    <dbReference type="NCBI Taxonomy" id="433664"/>
    <lineage>
        <taxon>Bacteria</taxon>
        <taxon>Bacillati</taxon>
        <taxon>Actinomycetota</taxon>
        <taxon>Actinomycetes</taxon>
        <taxon>Propionibacteriales</taxon>
        <taxon>Nocardioidaceae</taxon>
        <taxon>Nocardioides</taxon>
    </lineage>
</organism>
<feature type="transmembrane region" description="Helical" evidence="6">
    <location>
        <begin position="152"/>
        <end position="171"/>
    </location>
</feature>
<dbReference type="Pfam" id="PF13520">
    <property type="entry name" value="AA_permease_2"/>
    <property type="match status" value="1"/>
</dbReference>
<dbReference type="PANTHER" id="PTHR43243">
    <property type="entry name" value="INNER MEMBRANE TRANSPORTER YGJI-RELATED"/>
    <property type="match status" value="1"/>
</dbReference>
<evidence type="ECO:0000256" key="5">
    <source>
        <dbReference type="ARBA" id="ARBA00023136"/>
    </source>
</evidence>
<comment type="caution">
    <text evidence="7">The sequence shown here is derived from an EMBL/GenBank/DDBJ whole genome shotgun (WGS) entry which is preliminary data.</text>
</comment>
<evidence type="ECO:0000313" key="8">
    <source>
        <dbReference type="Proteomes" id="UP000660668"/>
    </source>
</evidence>
<feature type="transmembrane region" description="Helical" evidence="6">
    <location>
        <begin position="61"/>
        <end position="82"/>
    </location>
</feature>
<keyword evidence="4 6" id="KW-1133">Transmembrane helix</keyword>
<feature type="transmembrane region" description="Helical" evidence="6">
    <location>
        <begin position="235"/>
        <end position="256"/>
    </location>
</feature>
<dbReference type="InterPro" id="IPR002293">
    <property type="entry name" value="AA/rel_permease1"/>
</dbReference>
<dbReference type="GO" id="GO:0016020">
    <property type="term" value="C:membrane"/>
    <property type="evidence" value="ECO:0007669"/>
    <property type="project" value="UniProtKB-SubCell"/>
</dbReference>
<feature type="transmembrane region" description="Helical" evidence="6">
    <location>
        <begin position="371"/>
        <end position="392"/>
    </location>
</feature>
<dbReference type="PIRSF" id="PIRSF006060">
    <property type="entry name" value="AA_transporter"/>
    <property type="match status" value="1"/>
</dbReference>
<gene>
    <name evidence="7" type="ORF">ISU10_16230</name>
</gene>
<dbReference type="Proteomes" id="UP000660668">
    <property type="component" value="Unassembled WGS sequence"/>
</dbReference>
<proteinExistence type="predicted"/>
<dbReference type="GO" id="GO:0015171">
    <property type="term" value="F:amino acid transmembrane transporter activity"/>
    <property type="evidence" value="ECO:0007669"/>
    <property type="project" value="TreeGrafter"/>
</dbReference>
<dbReference type="Gene3D" id="1.20.1740.10">
    <property type="entry name" value="Amino acid/polyamine transporter I"/>
    <property type="match status" value="1"/>
</dbReference>
<comment type="subcellular location">
    <subcellularLocation>
        <location evidence="1">Membrane</location>
        <topology evidence="1">Multi-pass membrane protein</topology>
    </subcellularLocation>
</comment>
<protein>
    <submittedName>
        <fullName evidence="7">Amino acid permease</fullName>
    </submittedName>
</protein>
<dbReference type="AlphaFoldDB" id="A0A930YI35"/>
<dbReference type="PANTHER" id="PTHR43243:SF4">
    <property type="entry name" value="CATIONIC AMINO ACID TRANSPORTER 4"/>
    <property type="match status" value="1"/>
</dbReference>
<evidence type="ECO:0000256" key="4">
    <source>
        <dbReference type="ARBA" id="ARBA00022989"/>
    </source>
</evidence>
<feature type="transmembrane region" description="Helical" evidence="6">
    <location>
        <begin position="178"/>
        <end position="200"/>
    </location>
</feature>
<evidence type="ECO:0000256" key="2">
    <source>
        <dbReference type="ARBA" id="ARBA00022448"/>
    </source>
</evidence>
<feature type="transmembrane region" description="Helical" evidence="6">
    <location>
        <begin position="398"/>
        <end position="418"/>
    </location>
</feature>
<keyword evidence="8" id="KW-1185">Reference proteome</keyword>
<keyword evidence="5 6" id="KW-0472">Membrane</keyword>
<evidence type="ECO:0000256" key="1">
    <source>
        <dbReference type="ARBA" id="ARBA00004141"/>
    </source>
</evidence>
<keyword evidence="3 6" id="KW-0812">Transmembrane</keyword>
<feature type="transmembrane region" description="Helical" evidence="6">
    <location>
        <begin position="277"/>
        <end position="301"/>
    </location>
</feature>
<feature type="transmembrane region" description="Helical" evidence="6">
    <location>
        <begin position="29"/>
        <end position="49"/>
    </location>
</feature>
<dbReference type="RefSeq" id="WP_194697458.1">
    <property type="nucleotide sequence ID" value="NZ_JADKPO010000023.1"/>
</dbReference>
<name>A0A930YI35_9ACTN</name>
<reference evidence="7" key="1">
    <citation type="submission" date="2020-11" db="EMBL/GenBank/DDBJ databases">
        <title>Nocardioides cynanchi sp. nov., isolated from soil of rhizosphere of Cynanchum wilfordii.</title>
        <authorList>
            <person name="Lee J.-S."/>
            <person name="Suh M.K."/>
            <person name="Kim J.-S."/>
        </authorList>
    </citation>
    <scope>NUCLEOTIDE SEQUENCE</scope>
    <source>
        <strain evidence="7">KCTC 19276</strain>
    </source>
</reference>
<keyword evidence="2" id="KW-0813">Transport</keyword>
<dbReference type="EMBL" id="JADKPO010000023">
    <property type="protein sequence ID" value="MBF4769316.1"/>
    <property type="molecule type" value="Genomic_DNA"/>
</dbReference>
<feature type="transmembrane region" description="Helical" evidence="6">
    <location>
        <begin position="430"/>
        <end position="449"/>
    </location>
</feature>
<accession>A0A930YI35</accession>
<sequence>MDVFRTKSIEQSLKDTEDPEFQLKRRLTALDLTVFGVGVIIGAGIFTLTGRVAQANAGPGVVFSFAIAAVCCGLAALCYAEFASTVPVSGSAYTFSYATLGELIAWIIGWDLLLELMLGASVVAQGWASYFETFLDEIGVSWPSGLGYGDDFNLAAFLLVVVLTALVAYGIKESLRVNLVLVAIKLFIVLFVIVVGIGFINTDNYRPFVPPSEPVDGGTEWLHTPLLQLVTGSPAAYGVGGVLFAASLVFFAYIGFDVVATTAEEAAHPQRDLPRGIIGSLVICTVLYMAVALVITGMVKYDKINPDAALAQAFVDQGKDGYATLISAGAVAGLTTVVMTLIIGAVRVTFAMSRDHLLPKTIGQVSHKTGTPIRLTLAIGTVVAIVASVTPVGKLEEMVNIGTLTAFFLVSIAIPILRRRRPDLKRSFKVPLSPFLPWLSAAICLFLMINLTAETWLRFLVWMAIGFAIYFAYGYQNSRVGRGQGEPAHDYSR</sequence>
<feature type="transmembrane region" description="Helical" evidence="6">
    <location>
        <begin position="455"/>
        <end position="473"/>
    </location>
</feature>
<evidence type="ECO:0000256" key="6">
    <source>
        <dbReference type="SAM" id="Phobius"/>
    </source>
</evidence>
<evidence type="ECO:0000256" key="3">
    <source>
        <dbReference type="ARBA" id="ARBA00022692"/>
    </source>
</evidence>
<evidence type="ECO:0000313" key="7">
    <source>
        <dbReference type="EMBL" id="MBF4769316.1"/>
    </source>
</evidence>
<feature type="transmembrane region" description="Helical" evidence="6">
    <location>
        <begin position="321"/>
        <end position="350"/>
    </location>
</feature>